<reference evidence="10 11" key="1">
    <citation type="submission" date="2019-05" db="EMBL/GenBank/DDBJ databases">
        <authorList>
            <person name="Lee S.D."/>
        </authorList>
    </citation>
    <scope>NUCLEOTIDE SEQUENCE [LARGE SCALE GENOMIC DNA]</scope>
    <source>
        <strain evidence="10 11">GH2-6</strain>
    </source>
</reference>
<dbReference type="InterPro" id="IPR000873">
    <property type="entry name" value="AMP-dep_synth/lig_dom"/>
</dbReference>
<dbReference type="PROSITE" id="PS00455">
    <property type="entry name" value="AMP_BINDING"/>
    <property type="match status" value="1"/>
</dbReference>
<dbReference type="AlphaFoldDB" id="A0A5C4JQU7"/>
<feature type="domain" description="AMP-dependent synthetase/ligase" evidence="8">
    <location>
        <begin position="35"/>
        <end position="410"/>
    </location>
</feature>
<evidence type="ECO:0000259" key="9">
    <source>
        <dbReference type="Pfam" id="PF13193"/>
    </source>
</evidence>
<dbReference type="InterPro" id="IPR025110">
    <property type="entry name" value="AMP-bd_C"/>
</dbReference>
<organism evidence="10 11">
    <name type="scientific">Martelella lutilitoris</name>
    <dbReference type="NCBI Taxonomy" id="2583532"/>
    <lineage>
        <taxon>Bacteria</taxon>
        <taxon>Pseudomonadati</taxon>
        <taxon>Pseudomonadota</taxon>
        <taxon>Alphaproteobacteria</taxon>
        <taxon>Hyphomicrobiales</taxon>
        <taxon>Aurantimonadaceae</taxon>
        <taxon>Martelella</taxon>
    </lineage>
</organism>
<evidence type="ECO:0000256" key="5">
    <source>
        <dbReference type="ARBA" id="ARBA00026121"/>
    </source>
</evidence>
<accession>A0A5C4JQU7</accession>
<reference evidence="10 11" key="2">
    <citation type="submission" date="2019-06" db="EMBL/GenBank/DDBJ databases">
        <title>Martelella lutilitoris sp. nov., isolated from a tidal mudflat.</title>
        <authorList>
            <person name="Kim Y.-J."/>
        </authorList>
    </citation>
    <scope>NUCLEOTIDE SEQUENCE [LARGE SCALE GENOMIC DNA]</scope>
    <source>
        <strain evidence="10 11">GH2-6</strain>
    </source>
</reference>
<dbReference type="Gene3D" id="3.40.50.12780">
    <property type="entry name" value="N-terminal domain of ligase-like"/>
    <property type="match status" value="1"/>
</dbReference>
<gene>
    <name evidence="10" type="ORF">FF124_09300</name>
</gene>
<comment type="caution">
    <text evidence="10">The sequence shown here is derived from an EMBL/GenBank/DDBJ whole genome shotgun (WGS) entry which is preliminary data.</text>
</comment>
<keyword evidence="3 10" id="KW-0436">Ligase</keyword>
<dbReference type="GO" id="GO:0016020">
    <property type="term" value="C:membrane"/>
    <property type="evidence" value="ECO:0007669"/>
    <property type="project" value="UniProtKB-SubCell"/>
</dbReference>
<dbReference type="Gene3D" id="3.30.300.30">
    <property type="match status" value="1"/>
</dbReference>
<dbReference type="EC" id="6.2.1.3" evidence="5"/>
<evidence type="ECO:0000256" key="7">
    <source>
        <dbReference type="ARBA" id="ARBA00042773"/>
    </source>
</evidence>
<dbReference type="SUPFAM" id="SSF56801">
    <property type="entry name" value="Acetyl-CoA synthetase-like"/>
    <property type="match status" value="1"/>
</dbReference>
<dbReference type="InterPro" id="IPR045851">
    <property type="entry name" value="AMP-bd_C_sf"/>
</dbReference>
<dbReference type="OrthoDB" id="9803968at2"/>
<feature type="domain" description="AMP-binding enzyme C-terminal" evidence="9">
    <location>
        <begin position="461"/>
        <end position="536"/>
    </location>
</feature>
<keyword evidence="4" id="KW-0472">Membrane</keyword>
<evidence type="ECO:0000313" key="10">
    <source>
        <dbReference type="EMBL" id="TNB47786.1"/>
    </source>
</evidence>
<dbReference type="RefSeq" id="WP_138748232.1">
    <property type="nucleotide sequence ID" value="NZ_VCLB01000005.1"/>
</dbReference>
<dbReference type="Pfam" id="PF00501">
    <property type="entry name" value="AMP-binding"/>
    <property type="match status" value="1"/>
</dbReference>
<dbReference type="PANTHER" id="PTHR43767">
    <property type="entry name" value="LONG-CHAIN-FATTY-ACID--COA LIGASE"/>
    <property type="match status" value="1"/>
</dbReference>
<proteinExistence type="predicted"/>
<evidence type="ECO:0000256" key="1">
    <source>
        <dbReference type="ARBA" id="ARBA00004170"/>
    </source>
</evidence>
<evidence type="ECO:0000256" key="6">
    <source>
        <dbReference type="ARBA" id="ARBA00039545"/>
    </source>
</evidence>
<dbReference type="InterPro" id="IPR050237">
    <property type="entry name" value="ATP-dep_AMP-bd_enzyme"/>
</dbReference>
<protein>
    <recommendedName>
        <fullName evidence="6">Long-chain-fatty-acid--CoA ligase</fullName>
        <ecNumber evidence="5">6.2.1.3</ecNumber>
    </recommendedName>
    <alternativeName>
        <fullName evidence="7">Long-chain acyl-CoA synthetase</fullName>
    </alternativeName>
</protein>
<evidence type="ECO:0000256" key="3">
    <source>
        <dbReference type="ARBA" id="ARBA00022598"/>
    </source>
</evidence>
<dbReference type="Pfam" id="PF13193">
    <property type="entry name" value="AMP-binding_C"/>
    <property type="match status" value="1"/>
</dbReference>
<dbReference type="GO" id="GO:0004467">
    <property type="term" value="F:long-chain fatty acid-CoA ligase activity"/>
    <property type="evidence" value="ECO:0007669"/>
    <property type="project" value="UniProtKB-EC"/>
</dbReference>
<dbReference type="InterPro" id="IPR020845">
    <property type="entry name" value="AMP-binding_CS"/>
</dbReference>
<sequence length="556" mass="60514">MTNRQKPIWARFYSPNVDPFFEPEPICVNRLIGRAFAQYEDRIFIEYRGEEISYGEMRRRVGQASAALRAAGILPGDRVALHLPNCPWHPVLFFGALAVGATVTHLSPLDAPEEIASKVEDTSPKLLFSTDAADMLAPLSRAFPHGNLPPIFICPDAVPGREWDGRPLAGARPVSLLLAGHEPAEDLPLDMPLDHPALLQFTGGTTGAPKAAVLTHGNLSAAAQTVAHVNIDEPAAQPGKKALQYAPLFHIMGLVGNMMRRAQEGGYISLRQRFDAAACIDDVERLGINTLAGVPTMWIGILGVQGISGRDLSSLDYVAASGAPLPREVYNRILALTGLRLRGGWGMTESSALGCQLPRNIPEEKLGATGIPNPAMEFRVVDPEDPNRVLAIGETGEFILRGPSIMKGYWNRPEETAAAFHEDWLLTGDIGYMDEDGFVFLVDRKKDVILSGGYNVYPLTIENAIHRHPDVSEAIVIGVPDAYRGESAKAFICLNQGASPFTLKELQDFLSDKIGRHEVPRFLEFRDSLPRTAVGKASRRVLKDEEAARLSAGSAK</sequence>
<dbReference type="Proteomes" id="UP000307874">
    <property type="component" value="Unassembled WGS sequence"/>
</dbReference>
<dbReference type="PANTHER" id="PTHR43767:SF8">
    <property type="entry name" value="LONG-CHAIN-FATTY-ACID--COA LIGASE"/>
    <property type="match status" value="1"/>
</dbReference>
<name>A0A5C4JQU7_9HYPH</name>
<keyword evidence="11" id="KW-1185">Reference proteome</keyword>
<evidence type="ECO:0000256" key="4">
    <source>
        <dbReference type="ARBA" id="ARBA00023136"/>
    </source>
</evidence>
<evidence type="ECO:0000313" key="11">
    <source>
        <dbReference type="Proteomes" id="UP000307874"/>
    </source>
</evidence>
<evidence type="ECO:0000256" key="2">
    <source>
        <dbReference type="ARBA" id="ARBA00005005"/>
    </source>
</evidence>
<evidence type="ECO:0000259" key="8">
    <source>
        <dbReference type="Pfam" id="PF00501"/>
    </source>
</evidence>
<dbReference type="EMBL" id="VCLB01000005">
    <property type="protein sequence ID" value="TNB47786.1"/>
    <property type="molecule type" value="Genomic_DNA"/>
</dbReference>
<dbReference type="InterPro" id="IPR042099">
    <property type="entry name" value="ANL_N_sf"/>
</dbReference>
<comment type="subcellular location">
    <subcellularLocation>
        <location evidence="1">Membrane</location>
        <topology evidence="1">Peripheral membrane protein</topology>
    </subcellularLocation>
</comment>
<comment type="pathway">
    <text evidence="2">Lipid metabolism; fatty acid beta-oxidation.</text>
</comment>